<protein>
    <recommendedName>
        <fullName evidence="1">Carrier domain-containing protein</fullName>
    </recommendedName>
</protein>
<name>A0A3B1AM81_9ZZZZ</name>
<dbReference type="InterPro" id="IPR036736">
    <property type="entry name" value="ACP-like_sf"/>
</dbReference>
<gene>
    <name evidence="2" type="ORF">MNBD_GAMMA19-2150</name>
</gene>
<proteinExistence type="predicted"/>
<sequence length="85" mass="9615">MNSIDNIKSRLMALCEEYEVFGDASPSLYVSADLIEHGLIDSMTTVYIQEILHEHFSLDIPPELFVLELRTMDALAKYVHTAMPA</sequence>
<dbReference type="Pfam" id="PF00550">
    <property type="entry name" value="PP-binding"/>
    <property type="match status" value="1"/>
</dbReference>
<dbReference type="PROSITE" id="PS50075">
    <property type="entry name" value="CARRIER"/>
    <property type="match status" value="1"/>
</dbReference>
<dbReference type="InterPro" id="IPR009081">
    <property type="entry name" value="PP-bd_ACP"/>
</dbReference>
<dbReference type="Gene3D" id="1.10.1200.10">
    <property type="entry name" value="ACP-like"/>
    <property type="match status" value="1"/>
</dbReference>
<dbReference type="SUPFAM" id="SSF47336">
    <property type="entry name" value="ACP-like"/>
    <property type="match status" value="1"/>
</dbReference>
<dbReference type="EMBL" id="UOFV01000499">
    <property type="protein sequence ID" value="VAX04842.1"/>
    <property type="molecule type" value="Genomic_DNA"/>
</dbReference>
<reference evidence="2" key="1">
    <citation type="submission" date="2018-06" db="EMBL/GenBank/DDBJ databases">
        <authorList>
            <person name="Zhirakovskaya E."/>
        </authorList>
    </citation>
    <scope>NUCLEOTIDE SEQUENCE</scope>
</reference>
<evidence type="ECO:0000259" key="1">
    <source>
        <dbReference type="PROSITE" id="PS50075"/>
    </source>
</evidence>
<dbReference type="AlphaFoldDB" id="A0A3B1AM81"/>
<organism evidence="2">
    <name type="scientific">hydrothermal vent metagenome</name>
    <dbReference type="NCBI Taxonomy" id="652676"/>
    <lineage>
        <taxon>unclassified sequences</taxon>
        <taxon>metagenomes</taxon>
        <taxon>ecological metagenomes</taxon>
    </lineage>
</organism>
<evidence type="ECO:0000313" key="2">
    <source>
        <dbReference type="EMBL" id="VAX04842.1"/>
    </source>
</evidence>
<accession>A0A3B1AM81</accession>
<feature type="domain" description="Carrier" evidence="1">
    <location>
        <begin position="5"/>
        <end position="83"/>
    </location>
</feature>